<protein>
    <recommendedName>
        <fullName evidence="4">Flagellar basal-body rod protein FlgF</fullName>
    </recommendedName>
</protein>
<keyword evidence="8" id="KW-0282">Flagellum</keyword>
<dbReference type="InterPro" id="IPR053967">
    <property type="entry name" value="LlgE_F_G-like_D1"/>
</dbReference>
<dbReference type="AlphaFoldDB" id="A0A1G8FFY1"/>
<dbReference type="InterPro" id="IPR020013">
    <property type="entry name" value="Flagellar_FlgE/F/G"/>
</dbReference>
<comment type="subcellular location">
    <subcellularLocation>
        <location evidence="1 4">Bacterial flagellum basal body</location>
    </subcellularLocation>
</comment>
<keyword evidence="9" id="KW-1185">Reference proteome</keyword>
<dbReference type="Proteomes" id="UP000217076">
    <property type="component" value="Unassembled WGS sequence"/>
</dbReference>
<keyword evidence="8" id="KW-0969">Cilium</keyword>
<dbReference type="RefSeq" id="WP_092621584.1">
    <property type="nucleotide sequence ID" value="NZ_FNCV01000014.1"/>
</dbReference>
<dbReference type="SUPFAM" id="SSF117143">
    <property type="entry name" value="Flagellar hook protein flgE"/>
    <property type="match status" value="1"/>
</dbReference>
<keyword evidence="3 4" id="KW-0975">Bacterial flagellum</keyword>
<evidence type="ECO:0000313" key="8">
    <source>
        <dbReference type="EMBL" id="SDH80986.1"/>
    </source>
</evidence>
<evidence type="ECO:0000259" key="6">
    <source>
        <dbReference type="Pfam" id="PF06429"/>
    </source>
</evidence>
<feature type="domain" description="Flagellar basal body rod protein N-terminal" evidence="5">
    <location>
        <begin position="6"/>
        <end position="35"/>
    </location>
</feature>
<comment type="subunit">
    <text evidence="4">The basal body constitutes a major portion of the flagellar organelle and consists of five rings (E,L,P,S, and M) mounted on a central rod. The rod consists of about 26 subunits of FlgG in the distal portion, and FlgB, FlgC and FlgF are thought to build up the proximal portion of the rod with about 6 subunits each.</text>
</comment>
<gene>
    <name evidence="8" type="ORF">SAMN05421742_1147</name>
</gene>
<evidence type="ECO:0000256" key="2">
    <source>
        <dbReference type="ARBA" id="ARBA00009677"/>
    </source>
</evidence>
<feature type="domain" description="Flagellar basal-body/hook protein C-terminal" evidence="6">
    <location>
        <begin position="198"/>
        <end position="242"/>
    </location>
</feature>
<dbReference type="STRING" id="83401.SAMN05421742_1147"/>
<dbReference type="PROSITE" id="PS00588">
    <property type="entry name" value="FLAGELLA_BB_ROD"/>
    <property type="match status" value="1"/>
</dbReference>
<dbReference type="InterPro" id="IPR001444">
    <property type="entry name" value="Flag_bb_rod_N"/>
</dbReference>
<dbReference type="PANTHER" id="PTHR30435">
    <property type="entry name" value="FLAGELLAR PROTEIN"/>
    <property type="match status" value="1"/>
</dbReference>
<evidence type="ECO:0000256" key="1">
    <source>
        <dbReference type="ARBA" id="ARBA00004117"/>
    </source>
</evidence>
<dbReference type="GO" id="GO:0071978">
    <property type="term" value="P:bacterial-type flagellum-dependent swarming motility"/>
    <property type="evidence" value="ECO:0007669"/>
    <property type="project" value="TreeGrafter"/>
</dbReference>
<dbReference type="InterPro" id="IPR010930">
    <property type="entry name" value="Flg_bb/hook_C_dom"/>
</dbReference>
<proteinExistence type="inferred from homology"/>
<dbReference type="GO" id="GO:0030694">
    <property type="term" value="C:bacterial-type flagellum basal body, rod"/>
    <property type="evidence" value="ECO:0007669"/>
    <property type="project" value="UniProtKB-UniRule"/>
</dbReference>
<dbReference type="InterPro" id="IPR012836">
    <property type="entry name" value="FlgF"/>
</dbReference>
<dbReference type="Pfam" id="PF22692">
    <property type="entry name" value="LlgE_F_G_D1"/>
    <property type="match status" value="1"/>
</dbReference>
<evidence type="ECO:0000256" key="3">
    <source>
        <dbReference type="ARBA" id="ARBA00023143"/>
    </source>
</evidence>
<sequence>MENTSYIALSQQSATWRQMAVTANNVANMNTPGFKAEHALFTDYLVKVRNDDRTMRETLHFVQDYGVMTDTREGPVRSTGNPLDLAVSGNGYFTVATEDGDRYTRNGRFQLDVDGQIVNSEGLPVLSQNGTPFFIAPGETKITVAGDGTISTENGELGRLGIVDFTDPQTLTKEPGGLFRPGENPEDQPQEVERPAIVQGALEGSNVNGVVEMTRLIELQRHYSNVQKMIDTEHERIRRAMQTYVGNSQ</sequence>
<dbReference type="NCBIfam" id="TIGR02490">
    <property type="entry name" value="flgF"/>
    <property type="match status" value="1"/>
</dbReference>
<dbReference type="OrthoDB" id="9804559at2"/>
<comment type="similarity">
    <text evidence="2 4">Belongs to the flagella basal body rod proteins family.</text>
</comment>
<feature type="domain" description="Flagellar hook protein FlgE/F/G-like D1" evidence="7">
    <location>
        <begin position="86"/>
        <end position="151"/>
    </location>
</feature>
<evidence type="ECO:0000313" key="9">
    <source>
        <dbReference type="Proteomes" id="UP000217076"/>
    </source>
</evidence>
<dbReference type="InterPro" id="IPR019776">
    <property type="entry name" value="Flagellar_basal_body_rod_CS"/>
</dbReference>
<organism evidence="8 9">
    <name type="scientific">Roseospirillum parvum</name>
    <dbReference type="NCBI Taxonomy" id="83401"/>
    <lineage>
        <taxon>Bacteria</taxon>
        <taxon>Pseudomonadati</taxon>
        <taxon>Pseudomonadota</taxon>
        <taxon>Alphaproteobacteria</taxon>
        <taxon>Rhodospirillales</taxon>
        <taxon>Rhodospirillaceae</taxon>
        <taxon>Roseospirillum</taxon>
    </lineage>
</organism>
<reference evidence="9" key="1">
    <citation type="submission" date="2016-10" db="EMBL/GenBank/DDBJ databases">
        <authorList>
            <person name="Varghese N."/>
            <person name="Submissions S."/>
        </authorList>
    </citation>
    <scope>NUCLEOTIDE SEQUENCE [LARGE SCALE GENOMIC DNA]</scope>
    <source>
        <strain evidence="9">930I</strain>
    </source>
</reference>
<evidence type="ECO:0000259" key="7">
    <source>
        <dbReference type="Pfam" id="PF22692"/>
    </source>
</evidence>
<dbReference type="NCBIfam" id="TIGR03506">
    <property type="entry name" value="FlgEFG_subfam"/>
    <property type="match status" value="2"/>
</dbReference>
<name>A0A1G8FFY1_9PROT</name>
<dbReference type="InterPro" id="IPR037925">
    <property type="entry name" value="FlgE/F/G-like"/>
</dbReference>
<dbReference type="Pfam" id="PF00460">
    <property type="entry name" value="Flg_bb_rod"/>
    <property type="match status" value="1"/>
</dbReference>
<keyword evidence="8" id="KW-0966">Cell projection</keyword>
<dbReference type="Pfam" id="PF06429">
    <property type="entry name" value="Flg_bbr_C"/>
    <property type="match status" value="1"/>
</dbReference>
<evidence type="ECO:0000256" key="4">
    <source>
        <dbReference type="RuleBase" id="RU362116"/>
    </source>
</evidence>
<evidence type="ECO:0000259" key="5">
    <source>
        <dbReference type="Pfam" id="PF00460"/>
    </source>
</evidence>
<dbReference type="EMBL" id="FNCV01000014">
    <property type="protein sequence ID" value="SDH80986.1"/>
    <property type="molecule type" value="Genomic_DNA"/>
</dbReference>
<accession>A0A1G8FFY1</accession>
<dbReference type="PANTHER" id="PTHR30435:SF19">
    <property type="entry name" value="FLAGELLAR BASAL-BODY ROD PROTEIN FLGG"/>
    <property type="match status" value="1"/>
</dbReference>